<dbReference type="Pfam" id="PF14309">
    <property type="entry name" value="DUF4378"/>
    <property type="match status" value="1"/>
</dbReference>
<dbReference type="PANTHER" id="PTHR31680">
    <property type="entry name" value="LONGIFOLIA PROTEIN"/>
    <property type="match status" value="1"/>
</dbReference>
<organism evidence="3 4">
    <name type="scientific">Zingiber officinale</name>
    <name type="common">Ginger</name>
    <name type="synonym">Amomum zingiber</name>
    <dbReference type="NCBI Taxonomy" id="94328"/>
    <lineage>
        <taxon>Eukaryota</taxon>
        <taxon>Viridiplantae</taxon>
        <taxon>Streptophyta</taxon>
        <taxon>Embryophyta</taxon>
        <taxon>Tracheophyta</taxon>
        <taxon>Spermatophyta</taxon>
        <taxon>Magnoliopsida</taxon>
        <taxon>Liliopsida</taxon>
        <taxon>Zingiberales</taxon>
        <taxon>Zingiberaceae</taxon>
        <taxon>Zingiber</taxon>
    </lineage>
</organism>
<dbReference type="AlphaFoldDB" id="A0A8J5GKB4"/>
<feature type="compositionally biased region" description="Basic and acidic residues" evidence="1">
    <location>
        <begin position="49"/>
        <end position="62"/>
    </location>
</feature>
<dbReference type="EMBL" id="JACMSC010000008">
    <property type="protein sequence ID" value="KAG6509717.1"/>
    <property type="molecule type" value="Genomic_DNA"/>
</dbReference>
<evidence type="ECO:0000313" key="4">
    <source>
        <dbReference type="Proteomes" id="UP000734854"/>
    </source>
</evidence>
<dbReference type="GO" id="GO:0051513">
    <property type="term" value="P:regulation of monopolar cell growth"/>
    <property type="evidence" value="ECO:0007669"/>
    <property type="project" value="InterPro"/>
</dbReference>
<feature type="compositionally biased region" description="Polar residues" evidence="1">
    <location>
        <begin position="499"/>
        <end position="526"/>
    </location>
</feature>
<feature type="compositionally biased region" description="Polar residues" evidence="1">
    <location>
        <begin position="262"/>
        <end position="275"/>
    </location>
</feature>
<feature type="region of interest" description="Disordered" evidence="1">
    <location>
        <begin position="41"/>
        <end position="62"/>
    </location>
</feature>
<feature type="region of interest" description="Disordered" evidence="1">
    <location>
        <begin position="681"/>
        <end position="704"/>
    </location>
</feature>
<evidence type="ECO:0000259" key="2">
    <source>
        <dbReference type="Pfam" id="PF14309"/>
    </source>
</evidence>
<feature type="region of interest" description="Disordered" evidence="1">
    <location>
        <begin position="185"/>
        <end position="205"/>
    </location>
</feature>
<dbReference type="Proteomes" id="UP000734854">
    <property type="component" value="Unassembled WGS sequence"/>
</dbReference>
<evidence type="ECO:0000313" key="3">
    <source>
        <dbReference type="EMBL" id="KAG6509717.1"/>
    </source>
</evidence>
<gene>
    <name evidence="3" type="ORF">ZIOFF_027722</name>
</gene>
<evidence type="ECO:0000256" key="1">
    <source>
        <dbReference type="SAM" id="MobiDB-lite"/>
    </source>
</evidence>
<accession>A0A8J5GKB4</accession>
<name>A0A8J5GKB4_ZINOF</name>
<dbReference type="PANTHER" id="PTHR31680:SF4">
    <property type="entry name" value="LONGIFOLIA PROTEIN"/>
    <property type="match status" value="1"/>
</dbReference>
<feature type="compositionally biased region" description="Polar residues" evidence="1">
    <location>
        <begin position="681"/>
        <end position="700"/>
    </location>
</feature>
<reference evidence="3 4" key="1">
    <citation type="submission" date="2020-08" db="EMBL/GenBank/DDBJ databases">
        <title>Plant Genome Project.</title>
        <authorList>
            <person name="Zhang R.-G."/>
        </authorList>
    </citation>
    <scope>NUCLEOTIDE SEQUENCE [LARGE SCALE GENOMIC DNA]</scope>
    <source>
        <tissue evidence="3">Rhizome</tissue>
    </source>
</reference>
<sequence length="923" mass="103698">MPAKLLKSFASENPDLEKQIGCVAGIFQMFDRHIFFARQRPNRHKHKKYPPDHALRDSSRHESESIPYMSEILQEKNLTKYWYENEKASMESSRASCSSASSSSFSSLEFDKLSHRDMCSFDKTFFSERTLRNSSSFRSSEVDCKFDSRISGPSAKSCRRSSDLLDTLREAEVFTVRTSTTDKVKNQAYKHQDSPRPSWHTATNKPTNLDEAIRLLIEFKKAPWSSADREATDASITQVLQDERGLSKSTEKMRELPRLSLDSRQASQRSTSSIVSKTSLTFEDLDKANKSPRINRAANLLQNLSSSQKRHPGVVAKLMGIEDMPELNSPAQVAVMRRTMKEKNDLVPQSNRSRESIVSKPPEDHHHSLLKQSARVLNEAAPWVLHEQMPTSKDLKAFRHMVDAIRAQRLAKNTIPKGNNQNVRSLKVRKQPTKAGDTPKSFEPPIVIMKPAKAINRADASSDSVMRLEGLSTLPKLHTSTRRKGYASITADRELSPRVTDNQFSRKPTTSNNSPRCQSNSTQLQGENLGASPRTSSARSPRSPQRKIEAEKKPCSPTSRKPVESVSPRGRLRPKQSQERKNRDQVDEIISERRIASCRADETSLDLNRSSVSALHLTLLQKNILPLCLNKKQSVVCMHQDASERELASIAPKQPSPVSVLDASFCQDEFLPSPLRKSSYTVQGKSTTISSNQDTSSTDNGPCASSLLTYPSENKLGDTEKLAQLKVLSSNEHEEQQACDFINTKCNLQNPDNKYISDILLAAGFLKREIAIPSQKHINPDIFRVVEKQHGHQNPDAERIHRKLVFDVVREILAHKRGGLACRNPSEFLLRGRRTLSGQQLLGEICSEIKELEEAGNSRSTTFEDGVELISNEDILGRSEGWEDSGMEKIRVGMQIERLILQDLINEIVGEAGLQTQRTNICS</sequence>
<dbReference type="InterPro" id="IPR025486">
    <property type="entry name" value="DUF4378"/>
</dbReference>
<feature type="region of interest" description="Disordered" evidence="1">
    <location>
        <begin position="230"/>
        <end position="275"/>
    </location>
</feature>
<feature type="compositionally biased region" description="Basic and acidic residues" evidence="1">
    <location>
        <begin position="185"/>
        <end position="194"/>
    </location>
</feature>
<feature type="compositionally biased region" description="Basic and acidic residues" evidence="1">
    <location>
        <begin position="352"/>
        <end position="366"/>
    </location>
</feature>
<protein>
    <recommendedName>
        <fullName evidence="2">DUF4378 domain-containing protein</fullName>
    </recommendedName>
</protein>
<proteinExistence type="predicted"/>
<comment type="caution">
    <text evidence="3">The sequence shown here is derived from an EMBL/GenBank/DDBJ whole genome shotgun (WGS) entry which is preliminary data.</text>
</comment>
<feature type="compositionally biased region" description="Basic and acidic residues" evidence="1">
    <location>
        <begin position="241"/>
        <end position="257"/>
    </location>
</feature>
<feature type="domain" description="DUF4378" evidence="2">
    <location>
        <begin position="754"/>
        <end position="907"/>
    </location>
</feature>
<feature type="compositionally biased region" description="Basic and acidic residues" evidence="1">
    <location>
        <begin position="576"/>
        <end position="585"/>
    </location>
</feature>
<feature type="region of interest" description="Disordered" evidence="1">
    <location>
        <begin position="479"/>
        <end position="585"/>
    </location>
</feature>
<feature type="region of interest" description="Disordered" evidence="1">
    <location>
        <begin position="343"/>
        <end position="366"/>
    </location>
</feature>
<feature type="compositionally biased region" description="Low complexity" evidence="1">
    <location>
        <begin position="531"/>
        <end position="543"/>
    </location>
</feature>
<dbReference type="InterPro" id="IPR033334">
    <property type="entry name" value="LNG1/2"/>
</dbReference>
<keyword evidence="4" id="KW-1185">Reference proteome</keyword>